<dbReference type="Pfam" id="PF00149">
    <property type="entry name" value="Metallophos"/>
    <property type="match status" value="1"/>
</dbReference>
<dbReference type="Gene3D" id="3.60.21.10">
    <property type="match status" value="1"/>
</dbReference>
<organism evidence="7 8">
    <name type="scientific">Alteripontixanthobacter maritimus</name>
    <dbReference type="NCBI Taxonomy" id="2161824"/>
    <lineage>
        <taxon>Bacteria</taxon>
        <taxon>Pseudomonadati</taxon>
        <taxon>Pseudomonadota</taxon>
        <taxon>Alphaproteobacteria</taxon>
        <taxon>Sphingomonadales</taxon>
        <taxon>Erythrobacteraceae</taxon>
        <taxon>Alteripontixanthobacter</taxon>
    </lineage>
</organism>
<evidence type="ECO:0000256" key="5">
    <source>
        <dbReference type="SAM" id="MobiDB-lite"/>
    </source>
</evidence>
<gene>
    <name evidence="7" type="ORF">HME9302_02397</name>
</gene>
<accession>A0A369QFV4</accession>
<evidence type="ECO:0000256" key="2">
    <source>
        <dbReference type="ARBA" id="ARBA00022801"/>
    </source>
</evidence>
<dbReference type="AlphaFoldDB" id="A0A369QFV4"/>
<protein>
    <recommendedName>
        <fullName evidence="6">Calcineurin-like phosphoesterase domain-containing protein</fullName>
    </recommendedName>
</protein>
<dbReference type="GO" id="GO:0016787">
    <property type="term" value="F:hydrolase activity"/>
    <property type="evidence" value="ECO:0007669"/>
    <property type="project" value="UniProtKB-KW"/>
</dbReference>
<evidence type="ECO:0000313" key="8">
    <source>
        <dbReference type="Proteomes" id="UP000253727"/>
    </source>
</evidence>
<feature type="region of interest" description="Disordered" evidence="5">
    <location>
        <begin position="275"/>
        <end position="301"/>
    </location>
</feature>
<sequence>MADPVETDTPQDRPQGPLLFQLSDIHFGLEDNTALDWVAAEIAARKPDAVMITGDLTMRARHSEFAAAREWIERAILAHNVPVTLEVGNHDMPYFNPIERFFAPYKRFKGLEALVERPLGLPGMAIIPLKTAVRAQPRLNWSKGWVTDRALQECLSLLDAVPDTARRLVAVHHPLREVGTHGTALTKNGEKALAELAKRNITAVLSGHVHDAFDITEDTPNGPVRMIGAGTLSQRVRSTPPSFNELTFRDGELHVSVRNLEAVASDDMMIGSVPENALPPRQPGEPVAPVGHVPRTDPPVH</sequence>
<evidence type="ECO:0000256" key="3">
    <source>
        <dbReference type="ARBA" id="ARBA00023004"/>
    </source>
</evidence>
<dbReference type="OrthoDB" id="651281at2"/>
<dbReference type="EMBL" id="QBKA01000002">
    <property type="protein sequence ID" value="RDC61178.1"/>
    <property type="molecule type" value="Genomic_DNA"/>
</dbReference>
<keyword evidence="2" id="KW-0378">Hydrolase</keyword>
<dbReference type="InterPro" id="IPR004843">
    <property type="entry name" value="Calcineurin-like_PHP"/>
</dbReference>
<evidence type="ECO:0000256" key="4">
    <source>
        <dbReference type="ARBA" id="ARBA00025742"/>
    </source>
</evidence>
<keyword evidence="1" id="KW-0479">Metal-binding</keyword>
<comment type="caution">
    <text evidence="7">The sequence shown here is derived from an EMBL/GenBank/DDBJ whole genome shotgun (WGS) entry which is preliminary data.</text>
</comment>
<evidence type="ECO:0000256" key="1">
    <source>
        <dbReference type="ARBA" id="ARBA00022723"/>
    </source>
</evidence>
<dbReference type="Proteomes" id="UP000253727">
    <property type="component" value="Unassembled WGS sequence"/>
</dbReference>
<keyword evidence="8" id="KW-1185">Reference proteome</keyword>
<evidence type="ECO:0000313" key="7">
    <source>
        <dbReference type="EMBL" id="RDC61178.1"/>
    </source>
</evidence>
<dbReference type="InterPro" id="IPR050884">
    <property type="entry name" value="CNP_phosphodiesterase-III"/>
</dbReference>
<dbReference type="RefSeq" id="WP_115367180.1">
    <property type="nucleotide sequence ID" value="NZ_QBKA01000002.1"/>
</dbReference>
<dbReference type="PANTHER" id="PTHR42988:SF2">
    <property type="entry name" value="CYCLIC NUCLEOTIDE PHOSPHODIESTERASE CBUA0032-RELATED"/>
    <property type="match status" value="1"/>
</dbReference>
<dbReference type="PANTHER" id="PTHR42988">
    <property type="entry name" value="PHOSPHOHYDROLASE"/>
    <property type="match status" value="1"/>
</dbReference>
<feature type="domain" description="Calcineurin-like phosphoesterase" evidence="6">
    <location>
        <begin position="21"/>
        <end position="211"/>
    </location>
</feature>
<comment type="similarity">
    <text evidence="4">Belongs to the cyclic nucleotide phosphodiesterase class-III family.</text>
</comment>
<keyword evidence="3" id="KW-0408">Iron</keyword>
<evidence type="ECO:0000259" key="6">
    <source>
        <dbReference type="Pfam" id="PF00149"/>
    </source>
</evidence>
<dbReference type="InterPro" id="IPR029052">
    <property type="entry name" value="Metallo-depent_PP-like"/>
</dbReference>
<name>A0A369QFV4_9SPHN</name>
<proteinExistence type="inferred from homology"/>
<dbReference type="SUPFAM" id="SSF56300">
    <property type="entry name" value="Metallo-dependent phosphatases"/>
    <property type="match status" value="1"/>
</dbReference>
<reference evidence="7 8" key="1">
    <citation type="submission" date="2018-04" db="EMBL/GenBank/DDBJ databases">
        <title>Altererythrobacter sp. HME9302 genome sequencing and assembly.</title>
        <authorList>
            <person name="Kang H."/>
            <person name="Kim H."/>
            <person name="Joh K."/>
        </authorList>
    </citation>
    <scope>NUCLEOTIDE SEQUENCE [LARGE SCALE GENOMIC DNA]</scope>
    <source>
        <strain evidence="7 8">HME9302</strain>
    </source>
</reference>
<dbReference type="GO" id="GO:0046872">
    <property type="term" value="F:metal ion binding"/>
    <property type="evidence" value="ECO:0007669"/>
    <property type="project" value="UniProtKB-KW"/>
</dbReference>